<dbReference type="PANTHER" id="PTHR43130">
    <property type="entry name" value="ARAC-FAMILY TRANSCRIPTIONAL REGULATOR"/>
    <property type="match status" value="1"/>
</dbReference>
<keyword evidence="2" id="KW-0804">Transcription</keyword>
<reference evidence="4 5" key="1">
    <citation type="submission" date="2019-03" db="EMBL/GenBank/DDBJ databases">
        <title>Genomic Encyclopedia of Type Strains, Phase IV (KMG-IV): sequencing the most valuable type-strain genomes for metagenomic binning, comparative biology and taxonomic classification.</title>
        <authorList>
            <person name="Goeker M."/>
        </authorList>
    </citation>
    <scope>NUCLEOTIDE SEQUENCE [LARGE SCALE GENOMIC DNA]</scope>
    <source>
        <strain evidence="4 5">DSM 104836</strain>
    </source>
</reference>
<dbReference type="SUPFAM" id="SSF46689">
    <property type="entry name" value="Homeodomain-like"/>
    <property type="match status" value="1"/>
</dbReference>
<dbReference type="InterPro" id="IPR018060">
    <property type="entry name" value="HTH_AraC"/>
</dbReference>
<feature type="domain" description="HTH araC/xylS-type" evidence="3">
    <location>
        <begin position="217"/>
        <end position="315"/>
    </location>
</feature>
<dbReference type="Gene3D" id="3.40.50.880">
    <property type="match status" value="1"/>
</dbReference>
<evidence type="ECO:0000256" key="2">
    <source>
        <dbReference type="ARBA" id="ARBA00023163"/>
    </source>
</evidence>
<dbReference type="InterPro" id="IPR009057">
    <property type="entry name" value="Homeodomain-like_sf"/>
</dbReference>
<keyword evidence="1" id="KW-0805">Transcription regulation</keyword>
<keyword evidence="5" id="KW-1185">Reference proteome</keyword>
<dbReference type="Proteomes" id="UP000295696">
    <property type="component" value="Unassembled WGS sequence"/>
</dbReference>
<gene>
    <name evidence="4" type="ORF">EDD52_103101</name>
</gene>
<dbReference type="Pfam" id="PF12833">
    <property type="entry name" value="HTH_18"/>
    <property type="match status" value="1"/>
</dbReference>
<dbReference type="PROSITE" id="PS01124">
    <property type="entry name" value="HTH_ARAC_FAMILY_2"/>
    <property type="match status" value="1"/>
</dbReference>
<dbReference type="GO" id="GO:0003700">
    <property type="term" value="F:DNA-binding transcription factor activity"/>
    <property type="evidence" value="ECO:0007669"/>
    <property type="project" value="InterPro"/>
</dbReference>
<organism evidence="4 5">
    <name type="scientific">Primorskyibacter sedentarius</name>
    <dbReference type="NCBI Taxonomy" id="745311"/>
    <lineage>
        <taxon>Bacteria</taxon>
        <taxon>Pseudomonadati</taxon>
        <taxon>Pseudomonadota</taxon>
        <taxon>Alphaproteobacteria</taxon>
        <taxon>Rhodobacterales</taxon>
        <taxon>Roseobacteraceae</taxon>
        <taxon>Primorskyibacter</taxon>
    </lineage>
</organism>
<dbReference type="Gene3D" id="1.10.10.60">
    <property type="entry name" value="Homeodomain-like"/>
    <property type="match status" value="1"/>
</dbReference>
<evidence type="ECO:0000313" key="5">
    <source>
        <dbReference type="Proteomes" id="UP000295696"/>
    </source>
</evidence>
<name>A0A4R3JJJ1_9RHOB</name>
<dbReference type="GO" id="GO:0043565">
    <property type="term" value="F:sequence-specific DNA binding"/>
    <property type="evidence" value="ECO:0007669"/>
    <property type="project" value="InterPro"/>
</dbReference>
<dbReference type="InterPro" id="IPR052158">
    <property type="entry name" value="INH-QAR"/>
</dbReference>
<dbReference type="InterPro" id="IPR029062">
    <property type="entry name" value="Class_I_gatase-like"/>
</dbReference>
<comment type="caution">
    <text evidence="4">The sequence shown here is derived from an EMBL/GenBank/DDBJ whole genome shotgun (WGS) entry which is preliminary data.</text>
</comment>
<sequence length="316" mass="34878">MRNWTVSAGDTQEIAVLLFPRFSNHCLANAVEPLRAANEFLMRDFYRWSFVTLDGEAVESSSGLPVLPNCRLRDHEGGASLFVLSSYDVRSFATPATTRALTAAARRFGTVAGMDTGAWLMAQAQLLNGRAATIHWDELTAFSETFDQVDARPDRFIIDGDRITCGGAMAAFDLVLDLICSTHGEALGLEVSAFFMHQSAEPPRDRLFRHRASAVVEQCIALMSSSLESPLPIGVIARQLRTTQRTLSRTFHAELGASPKTVYKRLRLSAARRYAQQSSYSVTEIALRCGYTNPAAMTRAFVEEFGKPPSAFRKRA</sequence>
<dbReference type="SMART" id="SM00342">
    <property type="entry name" value="HTH_ARAC"/>
    <property type="match status" value="1"/>
</dbReference>
<dbReference type="OrthoDB" id="9793400at2"/>
<protein>
    <submittedName>
        <fullName evidence="4">AraC family transcriptional regulator with amidase-like domain</fullName>
    </submittedName>
</protein>
<evidence type="ECO:0000313" key="4">
    <source>
        <dbReference type="EMBL" id="TCS65685.1"/>
    </source>
</evidence>
<evidence type="ECO:0000259" key="3">
    <source>
        <dbReference type="PROSITE" id="PS01124"/>
    </source>
</evidence>
<dbReference type="CDD" id="cd03136">
    <property type="entry name" value="GATase1_AraC_ArgR_like"/>
    <property type="match status" value="1"/>
</dbReference>
<dbReference type="AlphaFoldDB" id="A0A4R3JJJ1"/>
<accession>A0A4R3JJJ1</accession>
<dbReference type="PANTHER" id="PTHR43130:SF3">
    <property type="entry name" value="HTH-TYPE TRANSCRIPTIONAL REGULATOR RV1931C"/>
    <property type="match status" value="1"/>
</dbReference>
<dbReference type="EMBL" id="SLZU01000003">
    <property type="protein sequence ID" value="TCS65685.1"/>
    <property type="molecule type" value="Genomic_DNA"/>
</dbReference>
<evidence type="ECO:0000256" key="1">
    <source>
        <dbReference type="ARBA" id="ARBA00023015"/>
    </source>
</evidence>
<dbReference type="SUPFAM" id="SSF52317">
    <property type="entry name" value="Class I glutamine amidotransferase-like"/>
    <property type="match status" value="1"/>
</dbReference>
<proteinExistence type="predicted"/>